<keyword evidence="8" id="KW-0614">Plasmid</keyword>
<comment type="similarity">
    <text evidence="2">Belongs to the methyl-accepting chemotaxis (MCP) protein family.</text>
</comment>
<geneLocation type="plasmid" evidence="8 9">
    <name>unnamed4</name>
</geneLocation>
<dbReference type="InterPro" id="IPR003660">
    <property type="entry name" value="HAMP_dom"/>
</dbReference>
<dbReference type="Proteomes" id="UP001302666">
    <property type="component" value="Plasmid unnamed4"/>
</dbReference>
<evidence type="ECO:0000256" key="2">
    <source>
        <dbReference type="ARBA" id="ARBA00029447"/>
    </source>
</evidence>
<evidence type="ECO:0000259" key="7">
    <source>
        <dbReference type="PROSITE" id="PS51753"/>
    </source>
</evidence>
<dbReference type="CDD" id="cd06225">
    <property type="entry name" value="HAMP"/>
    <property type="match status" value="1"/>
</dbReference>
<sequence>MFFMVVGLAVFGFIAVTTLGATFKKYRESARQTLLVNHFVTETFEARLAALKYRISPDDAAASEVRKNVQDIVEDARLEAVFADHPDMLVELQGLKQIAVSYGNSFDQMVGLQKQRNDLVKKIVEVGPQMRLALTEIMETAYRDEDLEAAFYAGIAQQEVMLGRFYMERFLLNNDEGAFNRVKQHFSSAEEQMHTLLKSLQNPRRRELAETVKMLKSVYVSTAEEIHSVIANRNTIRTNELDAIGPKLRNRYGAVIEAAVARQDTLGPEGQTIVDRMSWLMPLVGALAALTSIVLAVAIGRWIAGAVRGLADRTEQLAGGDMAVQITGGEHKHELGRMAQALLVFRDGEIERRNQEKREKQRSQEIAQAVENLSGGLQDLANGDLTIRMSEDASEEFRDLYVNFNQSLEQLSDTIGSVKQVTAGVGSTAEEITQAANELSHRTESQAATLEETAAALEELTSTVNASADGARKVDEIVSEARSSAELSGEVVNNAITAMSEIENSSEQISMIIGVIDDIAFQTNLLALNAGVEAARAGEAGRGFAVVASEVRGLAQRSSDAAGEIKQLISESNQHVGNGVKLVGKSGEELQQIIGSVTTISNHIREISNGAAEQSIALNEINTGVSQLDQATQQNAAMVEQTSASCQLLSKDAHTLNQEISKFKEKNGAEKPMTEPQIPLVHRLSSVVENTIEKDLPPAAVGWGNF</sequence>
<evidence type="ECO:0000256" key="1">
    <source>
        <dbReference type="ARBA" id="ARBA00022500"/>
    </source>
</evidence>
<dbReference type="EMBL" id="CP136707">
    <property type="protein sequence ID" value="WOI35381.1"/>
    <property type="molecule type" value="Genomic_DNA"/>
</dbReference>
<organism evidence="8 9">
    <name type="scientific">Tritonibacter scottomollicae</name>
    <name type="common">Epibacterium scottomollicae</name>
    <dbReference type="NCBI Taxonomy" id="483013"/>
    <lineage>
        <taxon>Bacteria</taxon>
        <taxon>Pseudomonadati</taxon>
        <taxon>Pseudomonadota</taxon>
        <taxon>Alphaproteobacteria</taxon>
        <taxon>Rhodobacterales</taxon>
        <taxon>Paracoccaceae</taxon>
        <taxon>Tritonibacter</taxon>
    </lineage>
</organism>
<evidence type="ECO:0000259" key="6">
    <source>
        <dbReference type="PROSITE" id="PS50885"/>
    </source>
</evidence>
<dbReference type="InterPro" id="IPR051310">
    <property type="entry name" value="MCP_chemotaxis"/>
</dbReference>
<dbReference type="SMART" id="SM01358">
    <property type="entry name" value="HBM"/>
    <property type="match status" value="1"/>
</dbReference>
<feature type="domain" description="HAMP" evidence="6">
    <location>
        <begin position="301"/>
        <end position="354"/>
    </location>
</feature>
<name>A0ABZ0HLQ3_TRISK</name>
<protein>
    <submittedName>
        <fullName evidence="8">Methyl-accepting chemotaxis protein</fullName>
    </submittedName>
</protein>
<keyword evidence="1" id="KW-0145">Chemotaxis</keyword>
<keyword evidence="9" id="KW-1185">Reference proteome</keyword>
<evidence type="ECO:0000256" key="3">
    <source>
        <dbReference type="PROSITE-ProRule" id="PRU00284"/>
    </source>
</evidence>
<dbReference type="Pfam" id="PF00672">
    <property type="entry name" value="HAMP"/>
    <property type="match status" value="2"/>
</dbReference>
<evidence type="ECO:0000259" key="5">
    <source>
        <dbReference type="PROSITE" id="PS50111"/>
    </source>
</evidence>
<accession>A0ABZ0HLQ3</accession>
<dbReference type="SMART" id="SM00283">
    <property type="entry name" value="MA"/>
    <property type="match status" value="1"/>
</dbReference>
<dbReference type="InterPro" id="IPR004089">
    <property type="entry name" value="MCPsignal_dom"/>
</dbReference>
<dbReference type="PROSITE" id="PS50111">
    <property type="entry name" value="CHEMOTAXIS_TRANSDUC_2"/>
    <property type="match status" value="1"/>
</dbReference>
<keyword evidence="4" id="KW-1133">Transmembrane helix</keyword>
<dbReference type="Gene3D" id="6.10.340.10">
    <property type="match status" value="1"/>
</dbReference>
<keyword evidence="4" id="KW-0812">Transmembrane</keyword>
<dbReference type="CDD" id="cd11386">
    <property type="entry name" value="MCP_signal"/>
    <property type="match status" value="1"/>
</dbReference>
<evidence type="ECO:0000313" key="9">
    <source>
        <dbReference type="Proteomes" id="UP001302666"/>
    </source>
</evidence>
<evidence type="ECO:0000256" key="4">
    <source>
        <dbReference type="SAM" id="Phobius"/>
    </source>
</evidence>
<evidence type="ECO:0000313" key="8">
    <source>
        <dbReference type="EMBL" id="WOI35381.1"/>
    </source>
</evidence>
<gene>
    <name evidence="8" type="ORF">R1T40_21790</name>
</gene>
<dbReference type="Gene3D" id="1.10.287.950">
    <property type="entry name" value="Methyl-accepting chemotaxis protein"/>
    <property type="match status" value="1"/>
</dbReference>
<dbReference type="SMART" id="SM00304">
    <property type="entry name" value="HAMP"/>
    <property type="match status" value="3"/>
</dbReference>
<keyword evidence="4" id="KW-0472">Membrane</keyword>
<feature type="transmembrane region" description="Helical" evidence="4">
    <location>
        <begin position="279"/>
        <end position="304"/>
    </location>
</feature>
<keyword evidence="3" id="KW-0807">Transducer</keyword>
<dbReference type="PROSITE" id="PS51753">
    <property type="entry name" value="HBM"/>
    <property type="match status" value="1"/>
</dbReference>
<dbReference type="Pfam" id="PF00015">
    <property type="entry name" value="MCPsignal"/>
    <property type="match status" value="1"/>
</dbReference>
<feature type="domain" description="Methyl-accepting transducer" evidence="5">
    <location>
        <begin position="421"/>
        <end position="650"/>
    </location>
</feature>
<dbReference type="SUPFAM" id="SSF58104">
    <property type="entry name" value="Methyl-accepting chemotaxis protein (MCP) signaling domain"/>
    <property type="match status" value="1"/>
</dbReference>
<feature type="domain" description="HAMP" evidence="6">
    <location>
        <begin position="364"/>
        <end position="416"/>
    </location>
</feature>
<dbReference type="PANTHER" id="PTHR43531">
    <property type="entry name" value="PROTEIN ICFG"/>
    <property type="match status" value="1"/>
</dbReference>
<feature type="domain" description="HBM" evidence="7">
    <location>
        <begin position="28"/>
        <end position="267"/>
    </location>
</feature>
<dbReference type="PROSITE" id="PS50885">
    <property type="entry name" value="HAMP"/>
    <property type="match status" value="2"/>
</dbReference>
<reference evidence="8 9" key="1">
    <citation type="submission" date="2023-10" db="EMBL/GenBank/DDBJ databases">
        <title>Eight complete genome sequences of bacteria isolated from laboratory stock of Giant Kelp gametophytes.</title>
        <authorList>
            <person name="Tolentino B."/>
            <person name="Nuzhdin S."/>
        </authorList>
    </citation>
    <scope>NUCLEOTIDE SEQUENCE [LARGE SCALE GENOMIC DNA]</scope>
    <source>
        <strain evidence="8 9">LC.270.F.C4</strain>
        <plasmid evidence="8 9">unnamed4</plasmid>
    </source>
</reference>
<proteinExistence type="inferred from homology"/>
<dbReference type="PANTHER" id="PTHR43531:SF11">
    <property type="entry name" value="METHYL-ACCEPTING CHEMOTAXIS PROTEIN 3"/>
    <property type="match status" value="1"/>
</dbReference>
<dbReference type="InterPro" id="IPR032255">
    <property type="entry name" value="HBM"/>
</dbReference>